<accession>A0A1B0GQL4</accession>
<evidence type="ECO:0000256" key="2">
    <source>
        <dbReference type="ARBA" id="ARBA00015319"/>
    </source>
</evidence>
<keyword evidence="4" id="KW-0833">Ubl conjugation pathway</keyword>
<evidence type="ECO:0000256" key="3">
    <source>
        <dbReference type="ARBA" id="ARBA00022499"/>
    </source>
</evidence>
<dbReference type="EMBL" id="AJVK01017261">
    <property type="status" value="NOT_ANNOTATED_CDS"/>
    <property type="molecule type" value="Genomic_DNA"/>
</dbReference>
<evidence type="ECO:0000256" key="1">
    <source>
        <dbReference type="ARBA" id="ARBA00010230"/>
    </source>
</evidence>
<dbReference type="InterPro" id="IPR005375">
    <property type="entry name" value="UFM1"/>
</dbReference>
<keyword evidence="3" id="KW-1017">Isopeptide bond</keyword>
<dbReference type="EMBL" id="AJVK01017260">
    <property type="status" value="NOT_ANNOTATED_CDS"/>
    <property type="molecule type" value="Genomic_DNA"/>
</dbReference>
<organism evidence="5 6">
    <name type="scientific">Phlebotomus papatasi</name>
    <name type="common">Sandfly</name>
    <dbReference type="NCBI Taxonomy" id="29031"/>
    <lineage>
        <taxon>Eukaryota</taxon>
        <taxon>Metazoa</taxon>
        <taxon>Ecdysozoa</taxon>
        <taxon>Arthropoda</taxon>
        <taxon>Hexapoda</taxon>
        <taxon>Insecta</taxon>
        <taxon>Pterygota</taxon>
        <taxon>Neoptera</taxon>
        <taxon>Endopterygota</taxon>
        <taxon>Diptera</taxon>
        <taxon>Nematocera</taxon>
        <taxon>Psychodoidea</taxon>
        <taxon>Psychodidae</taxon>
        <taxon>Phlebotomus</taxon>
        <taxon>Phlebotomus</taxon>
    </lineage>
</organism>
<evidence type="ECO:0000313" key="5">
    <source>
        <dbReference type="EnsemblMetazoa" id="PPAI009826-PA"/>
    </source>
</evidence>
<dbReference type="InterPro" id="IPR029071">
    <property type="entry name" value="Ubiquitin-like_domsf"/>
</dbReference>
<comment type="similarity">
    <text evidence="1">Belongs to the UFM1 family.</text>
</comment>
<dbReference type="GO" id="GO:0005737">
    <property type="term" value="C:cytoplasm"/>
    <property type="evidence" value="ECO:0007669"/>
    <property type="project" value="TreeGrafter"/>
</dbReference>
<dbReference type="VEuPathDB" id="VectorBase:PPAI009826"/>
<sequence length="62" mass="6643">MTATSSKHTLETFLVLGLSDILSVSEATLFTAVLKFTAEEFKVLPATSPIITDDGMGPTKIR</sequence>
<dbReference type="PANTHER" id="PTHR15825:SF0">
    <property type="entry name" value="UBIQUITIN-FOLD MODIFIER 1"/>
    <property type="match status" value="1"/>
</dbReference>
<reference evidence="5" key="1">
    <citation type="submission" date="2022-08" db="UniProtKB">
        <authorList>
            <consortium name="EnsemblMetazoa"/>
        </authorList>
    </citation>
    <scope>IDENTIFICATION</scope>
    <source>
        <strain evidence="5">Israel</strain>
    </source>
</reference>
<dbReference type="AlphaFoldDB" id="A0A1B0GQL4"/>
<proteinExistence type="inferred from homology"/>
<dbReference type="Pfam" id="PF03671">
    <property type="entry name" value="Ufm1"/>
    <property type="match status" value="1"/>
</dbReference>
<name>A0A1B0GQL4_PHLPP</name>
<evidence type="ECO:0000256" key="4">
    <source>
        <dbReference type="ARBA" id="ARBA00022786"/>
    </source>
</evidence>
<dbReference type="GO" id="GO:0005634">
    <property type="term" value="C:nucleus"/>
    <property type="evidence" value="ECO:0007669"/>
    <property type="project" value="TreeGrafter"/>
</dbReference>
<protein>
    <recommendedName>
        <fullName evidence="2">Ubiquitin-fold modifier 1</fullName>
    </recommendedName>
</protein>
<evidence type="ECO:0000313" key="6">
    <source>
        <dbReference type="Proteomes" id="UP000092462"/>
    </source>
</evidence>
<dbReference type="Gene3D" id="3.10.20.90">
    <property type="entry name" value="Phosphatidylinositol 3-kinase Catalytic Subunit, Chain A, domain 1"/>
    <property type="match status" value="1"/>
</dbReference>
<dbReference type="GO" id="GO:1990592">
    <property type="term" value="P:protein K69-linked ufmylation"/>
    <property type="evidence" value="ECO:0007669"/>
    <property type="project" value="TreeGrafter"/>
</dbReference>
<dbReference type="Proteomes" id="UP000092462">
    <property type="component" value="Unassembled WGS sequence"/>
</dbReference>
<dbReference type="EnsemblMetazoa" id="PPAI009826-RA">
    <property type="protein sequence ID" value="PPAI009826-PA"/>
    <property type="gene ID" value="PPAI009826"/>
</dbReference>
<dbReference type="PANTHER" id="PTHR15825">
    <property type="entry name" value="UBIQUITIN-FOLD MODIFIER 1"/>
    <property type="match status" value="1"/>
</dbReference>
<dbReference type="SUPFAM" id="SSF54236">
    <property type="entry name" value="Ubiquitin-like"/>
    <property type="match status" value="1"/>
</dbReference>
<keyword evidence="6" id="KW-1185">Reference proteome</keyword>